<accession>A0A6M0RNY3</accession>
<organism evidence="1 2">
    <name type="scientific">Adonisia turfae CCMR0081</name>
    <dbReference type="NCBI Taxonomy" id="2292702"/>
    <lineage>
        <taxon>Bacteria</taxon>
        <taxon>Bacillati</taxon>
        <taxon>Cyanobacteriota</taxon>
        <taxon>Adonisia</taxon>
        <taxon>Adonisia turfae</taxon>
    </lineage>
</organism>
<dbReference type="EMBL" id="QXHD01000004">
    <property type="protein sequence ID" value="NEZ57473.1"/>
    <property type="molecule type" value="Genomic_DNA"/>
</dbReference>
<dbReference type="RefSeq" id="WP_163659125.1">
    <property type="nucleotide sequence ID" value="NZ_QXHD01000004.1"/>
</dbReference>
<keyword evidence="2" id="KW-1185">Reference proteome</keyword>
<name>A0A6M0RNY3_9CYAN</name>
<evidence type="ECO:0000313" key="2">
    <source>
        <dbReference type="Proteomes" id="UP000481033"/>
    </source>
</evidence>
<sequence>MENIFTPLLYQAIESFLACGKNVDIQSRFPQDLSRLNLFPHRLSYYPQLIPTFSTAKVEFSTSDISGFWYQT</sequence>
<proteinExistence type="predicted"/>
<evidence type="ECO:0000313" key="1">
    <source>
        <dbReference type="EMBL" id="NEZ57473.1"/>
    </source>
</evidence>
<protein>
    <submittedName>
        <fullName evidence="1">Uncharacterized protein</fullName>
    </submittedName>
</protein>
<dbReference type="Proteomes" id="UP000481033">
    <property type="component" value="Unassembled WGS sequence"/>
</dbReference>
<comment type="caution">
    <text evidence="1">The sequence shown here is derived from an EMBL/GenBank/DDBJ whole genome shotgun (WGS) entry which is preliminary data.</text>
</comment>
<reference evidence="1 2" key="1">
    <citation type="journal article" date="2020" name="Microb. Ecol.">
        <title>Ecogenomics of the Marine Benthic Filamentous Cyanobacterium Adonisia.</title>
        <authorList>
            <person name="Walter J.M."/>
            <person name="Coutinho F.H."/>
            <person name="Leomil L."/>
            <person name="Hargreaves P.I."/>
            <person name="Campeao M.E."/>
            <person name="Vieira V.V."/>
            <person name="Silva B.S."/>
            <person name="Fistarol G.O."/>
            <person name="Salomon P.S."/>
            <person name="Sawabe T."/>
            <person name="Mino S."/>
            <person name="Hosokawa M."/>
            <person name="Miyashita H."/>
            <person name="Maruyama F."/>
            <person name="van Verk M.C."/>
            <person name="Dutilh B.E."/>
            <person name="Thompson C.C."/>
            <person name="Thompson F.L."/>
        </authorList>
    </citation>
    <scope>NUCLEOTIDE SEQUENCE [LARGE SCALE GENOMIC DNA]</scope>
    <source>
        <strain evidence="1 2">CCMR0081</strain>
    </source>
</reference>
<dbReference type="AlphaFoldDB" id="A0A6M0RNY3"/>
<gene>
    <name evidence="1" type="ORF">DXZ20_17685</name>
</gene>